<dbReference type="AlphaFoldDB" id="A0A9W9HEX9"/>
<name>A0A9W9HEX9_9EURO</name>
<gene>
    <name evidence="1" type="ORF">N7515_000348</name>
</gene>
<comment type="caution">
    <text evidence="1">The sequence shown here is derived from an EMBL/GenBank/DDBJ whole genome shotgun (WGS) entry which is preliminary data.</text>
</comment>
<keyword evidence="2" id="KW-1185">Reference proteome</keyword>
<reference evidence="1" key="2">
    <citation type="journal article" date="2023" name="IMA Fungus">
        <title>Comparative genomic study of the Penicillium genus elucidates a diverse pangenome and 15 lateral gene transfer events.</title>
        <authorList>
            <person name="Petersen C."/>
            <person name="Sorensen T."/>
            <person name="Nielsen M.R."/>
            <person name="Sondergaard T.E."/>
            <person name="Sorensen J.L."/>
            <person name="Fitzpatrick D.A."/>
            <person name="Frisvad J.C."/>
            <person name="Nielsen K.L."/>
        </authorList>
    </citation>
    <scope>NUCLEOTIDE SEQUENCE</scope>
    <source>
        <strain evidence="1">IBT 22155</strain>
    </source>
</reference>
<proteinExistence type="predicted"/>
<evidence type="ECO:0000313" key="1">
    <source>
        <dbReference type="EMBL" id="KAJ5145784.1"/>
    </source>
</evidence>
<organism evidence="1 2">
    <name type="scientific">Penicillium bovifimosum</name>
    <dbReference type="NCBI Taxonomy" id="126998"/>
    <lineage>
        <taxon>Eukaryota</taxon>
        <taxon>Fungi</taxon>
        <taxon>Dikarya</taxon>
        <taxon>Ascomycota</taxon>
        <taxon>Pezizomycotina</taxon>
        <taxon>Eurotiomycetes</taxon>
        <taxon>Eurotiomycetidae</taxon>
        <taxon>Eurotiales</taxon>
        <taxon>Aspergillaceae</taxon>
        <taxon>Penicillium</taxon>
    </lineage>
</organism>
<dbReference type="Proteomes" id="UP001149079">
    <property type="component" value="Unassembled WGS sequence"/>
</dbReference>
<dbReference type="RefSeq" id="XP_056526258.1">
    <property type="nucleotide sequence ID" value="XM_056661092.1"/>
</dbReference>
<dbReference type="GeneID" id="81400262"/>
<protein>
    <submittedName>
        <fullName evidence="1">Type I iterative polyketide synthase</fullName>
    </submittedName>
</protein>
<reference evidence="1" key="1">
    <citation type="submission" date="2022-11" db="EMBL/GenBank/DDBJ databases">
        <authorList>
            <person name="Petersen C."/>
        </authorList>
    </citation>
    <scope>NUCLEOTIDE SEQUENCE</scope>
    <source>
        <strain evidence="1">IBT 22155</strain>
    </source>
</reference>
<evidence type="ECO:0000313" key="2">
    <source>
        <dbReference type="Proteomes" id="UP001149079"/>
    </source>
</evidence>
<dbReference type="EMBL" id="JAPQKL010000001">
    <property type="protein sequence ID" value="KAJ5145784.1"/>
    <property type="molecule type" value="Genomic_DNA"/>
</dbReference>
<accession>A0A9W9HEX9</accession>
<sequence length="115" mass="12420">MLIWISRPWRKDECTANRAAQAAAVDGRNGGGDGKEVYATLEQVPSCQSTGDETKGAGELVEDSAGPRVLQQKLILQDALYALHYAGYVPDPALSTQRSSTGCYVIATRDYVENL</sequence>